<feature type="chain" id="PRO_5045167591" evidence="4">
    <location>
        <begin position="20"/>
        <end position="297"/>
    </location>
</feature>
<feature type="compositionally biased region" description="Low complexity" evidence="3">
    <location>
        <begin position="238"/>
        <end position="252"/>
    </location>
</feature>
<dbReference type="SMART" id="SM01110">
    <property type="entry name" value="Cutinase"/>
    <property type="match status" value="1"/>
</dbReference>
<sequence>MRGISLSMALLAAGSAVEAAQPACAKGLYMVVARGSLEDPGPGTTQVITDKIQELIPDSVVAPIDYPATLDNYGESETKGVQAMHKVLGDYKQACPDSKMAIFGYSQGAHISMDTICGGIGDPYDADPPVSAATLDNVVAVALYGDPTHVANLTYDRGTSVRNGIFIRNNTAPCLKFADKLISYCDFDDIYCDGGKNMTVHHLYITKYGDEITKYVVDKFNAGSNNNKTSGGAPPSGANATFTTTSPTPSNTLSSAGQPKPTTEKNAAAAVMAPANSLFFGAAVLAVLTTTLSQIML</sequence>
<dbReference type="InterPro" id="IPR000675">
    <property type="entry name" value="Cutinase/axe"/>
</dbReference>
<organism evidence="5 6">
    <name type="scientific">Cladobotryum mycophilum</name>
    <dbReference type="NCBI Taxonomy" id="491253"/>
    <lineage>
        <taxon>Eukaryota</taxon>
        <taxon>Fungi</taxon>
        <taxon>Dikarya</taxon>
        <taxon>Ascomycota</taxon>
        <taxon>Pezizomycotina</taxon>
        <taxon>Sordariomycetes</taxon>
        <taxon>Hypocreomycetidae</taxon>
        <taxon>Hypocreales</taxon>
        <taxon>Hypocreaceae</taxon>
        <taxon>Cladobotryum</taxon>
    </lineage>
</organism>
<accession>A0ABR0SWY8</accession>
<keyword evidence="4" id="KW-0732">Signal</keyword>
<feature type="region of interest" description="Disordered" evidence="3">
    <location>
        <begin position="226"/>
        <end position="265"/>
    </location>
</feature>
<dbReference type="EMBL" id="JAVFKD010000002">
    <property type="protein sequence ID" value="KAK5996673.1"/>
    <property type="molecule type" value="Genomic_DNA"/>
</dbReference>
<dbReference type="PANTHER" id="PTHR33630">
    <property type="entry name" value="CUTINASE RV1984C-RELATED-RELATED"/>
    <property type="match status" value="1"/>
</dbReference>
<evidence type="ECO:0000256" key="3">
    <source>
        <dbReference type="SAM" id="MobiDB-lite"/>
    </source>
</evidence>
<keyword evidence="2" id="KW-1015">Disulfide bond</keyword>
<feature type="compositionally biased region" description="Polar residues" evidence="3">
    <location>
        <begin position="253"/>
        <end position="265"/>
    </location>
</feature>
<dbReference type="SUPFAM" id="SSF53474">
    <property type="entry name" value="alpha/beta-Hydrolases"/>
    <property type="match status" value="1"/>
</dbReference>
<feature type="signal peptide" evidence="4">
    <location>
        <begin position="1"/>
        <end position="19"/>
    </location>
</feature>
<evidence type="ECO:0000313" key="5">
    <source>
        <dbReference type="EMBL" id="KAK5996673.1"/>
    </source>
</evidence>
<reference evidence="5 6" key="1">
    <citation type="submission" date="2024-01" db="EMBL/GenBank/DDBJ databases">
        <title>Complete genome of Cladobotryum mycophilum ATHUM6906.</title>
        <authorList>
            <person name="Christinaki A.C."/>
            <person name="Myridakis A.I."/>
            <person name="Kouvelis V.N."/>
        </authorList>
    </citation>
    <scope>NUCLEOTIDE SEQUENCE [LARGE SCALE GENOMIC DNA]</scope>
    <source>
        <strain evidence="5 6">ATHUM6906</strain>
    </source>
</reference>
<dbReference type="InterPro" id="IPR029058">
    <property type="entry name" value="AB_hydrolase_fold"/>
</dbReference>
<keyword evidence="1" id="KW-0378">Hydrolase</keyword>
<evidence type="ECO:0000256" key="1">
    <source>
        <dbReference type="ARBA" id="ARBA00022801"/>
    </source>
</evidence>
<dbReference type="PANTHER" id="PTHR33630:SF9">
    <property type="entry name" value="CUTINASE 4"/>
    <property type="match status" value="1"/>
</dbReference>
<protein>
    <submittedName>
        <fullName evidence="5">Acetylxylan esterase 2-like protein</fullName>
    </submittedName>
</protein>
<evidence type="ECO:0000256" key="2">
    <source>
        <dbReference type="ARBA" id="ARBA00023157"/>
    </source>
</evidence>
<dbReference type="Gene3D" id="3.40.50.1820">
    <property type="entry name" value="alpha/beta hydrolase"/>
    <property type="match status" value="1"/>
</dbReference>
<keyword evidence="6" id="KW-1185">Reference proteome</keyword>
<evidence type="ECO:0000313" key="6">
    <source>
        <dbReference type="Proteomes" id="UP001338125"/>
    </source>
</evidence>
<evidence type="ECO:0000256" key="4">
    <source>
        <dbReference type="SAM" id="SignalP"/>
    </source>
</evidence>
<gene>
    <name evidence="5" type="ORF">PT974_02012</name>
</gene>
<name>A0ABR0SWY8_9HYPO</name>
<comment type="caution">
    <text evidence="5">The sequence shown here is derived from an EMBL/GenBank/DDBJ whole genome shotgun (WGS) entry which is preliminary data.</text>
</comment>
<dbReference type="Pfam" id="PF01083">
    <property type="entry name" value="Cutinase"/>
    <property type="match status" value="1"/>
</dbReference>
<dbReference type="Proteomes" id="UP001338125">
    <property type="component" value="Unassembled WGS sequence"/>
</dbReference>
<proteinExistence type="predicted"/>